<dbReference type="Proteomes" id="UP000836404">
    <property type="component" value="Unassembled WGS sequence"/>
</dbReference>
<comment type="caution">
    <text evidence="2">The sequence shown here is derived from an EMBL/GenBank/DDBJ whole genome shotgun (WGS) entry which is preliminary data.</text>
</comment>
<dbReference type="AlphaFoldDB" id="A0A9N8LAE3"/>
<dbReference type="PANTHER" id="PTHR33840:SF1">
    <property type="entry name" value="TLE1 PHOSPHOLIPASE DOMAIN-CONTAINING PROTEIN"/>
    <property type="match status" value="1"/>
</dbReference>
<sequence>MPDQRKKLALFLDGTWLSRTEAVIKGSRFLLGIEHHSNIALMAQALKHHDQYGVPQVVYYQSGVGTTVGLVTNLIAGATGNGLRNNLIDAYMFLVDNYAEGDDIYLFGFSRGAYTARA</sequence>
<evidence type="ECO:0000259" key="1">
    <source>
        <dbReference type="Pfam" id="PF09994"/>
    </source>
</evidence>
<feature type="domain" description="T6SS Phospholipase effector Tle1-like catalytic" evidence="1">
    <location>
        <begin position="6"/>
        <end position="118"/>
    </location>
</feature>
<gene>
    <name evidence="2" type="ORF">JKILLFL_G5225</name>
</gene>
<dbReference type="PANTHER" id="PTHR33840">
    <property type="match status" value="1"/>
</dbReference>
<dbReference type="EMBL" id="CAJHJF010004179">
    <property type="protein sequence ID" value="CAD6940991.1"/>
    <property type="molecule type" value="Genomic_DNA"/>
</dbReference>
<reference evidence="2 3" key="1">
    <citation type="submission" date="2020-10" db="EMBL/GenBank/DDBJ databases">
        <authorList>
            <person name="Sedaghatjoo S."/>
        </authorList>
    </citation>
    <scope>NUCLEOTIDE SEQUENCE [LARGE SCALE GENOMIC DNA]</scope>
    <source>
        <strain evidence="2 3">LLFL</strain>
    </source>
</reference>
<dbReference type="InterPro" id="IPR018712">
    <property type="entry name" value="Tle1-like_cat"/>
</dbReference>
<dbReference type="InterPro" id="IPR029058">
    <property type="entry name" value="AB_hydrolase_fold"/>
</dbReference>
<dbReference type="SUPFAM" id="SSF53474">
    <property type="entry name" value="alpha/beta-Hydrolases"/>
    <property type="match status" value="1"/>
</dbReference>
<evidence type="ECO:0000313" key="2">
    <source>
        <dbReference type="EMBL" id="CAD6940991.1"/>
    </source>
</evidence>
<accession>A0A9N8LAE3</accession>
<name>A0A9N8LAE3_9BASI</name>
<evidence type="ECO:0000313" key="3">
    <source>
        <dbReference type="Proteomes" id="UP000836404"/>
    </source>
</evidence>
<dbReference type="Pfam" id="PF09994">
    <property type="entry name" value="T6SS_Tle1-like_cat"/>
    <property type="match status" value="1"/>
</dbReference>
<organism evidence="2 3">
    <name type="scientific">Tilletia laevis</name>
    <dbReference type="NCBI Taxonomy" id="157183"/>
    <lineage>
        <taxon>Eukaryota</taxon>
        <taxon>Fungi</taxon>
        <taxon>Dikarya</taxon>
        <taxon>Basidiomycota</taxon>
        <taxon>Ustilaginomycotina</taxon>
        <taxon>Exobasidiomycetes</taxon>
        <taxon>Tilletiales</taxon>
        <taxon>Tilletiaceae</taxon>
        <taxon>Tilletia</taxon>
    </lineage>
</organism>
<proteinExistence type="predicted"/>
<protein>
    <recommendedName>
        <fullName evidence="1">T6SS Phospholipase effector Tle1-like catalytic domain-containing protein</fullName>
    </recommendedName>
</protein>
<feature type="non-terminal residue" evidence="2">
    <location>
        <position position="118"/>
    </location>
</feature>
<keyword evidence="3" id="KW-1185">Reference proteome</keyword>